<evidence type="ECO:0000256" key="4">
    <source>
        <dbReference type="ARBA" id="ARBA00022679"/>
    </source>
</evidence>
<dbReference type="GO" id="GO:0032259">
    <property type="term" value="P:methylation"/>
    <property type="evidence" value="ECO:0007669"/>
    <property type="project" value="UniProtKB-KW"/>
</dbReference>
<gene>
    <name evidence="8" type="ORF">FUAX_05480</name>
</gene>
<dbReference type="PIRSF" id="PIRSF005917">
    <property type="entry name" value="MTase_YraL"/>
    <property type="match status" value="1"/>
</dbReference>
<dbReference type="Gene3D" id="3.40.1010.10">
    <property type="entry name" value="Cobalt-precorrin-4 Transmethylase, Domain 1"/>
    <property type="match status" value="1"/>
</dbReference>
<evidence type="ECO:0000256" key="3">
    <source>
        <dbReference type="ARBA" id="ARBA00022603"/>
    </source>
</evidence>
<organism evidence="8 9">
    <name type="scientific">Fulvitalea axinellae</name>
    <dbReference type="NCBI Taxonomy" id="1182444"/>
    <lineage>
        <taxon>Bacteria</taxon>
        <taxon>Pseudomonadati</taxon>
        <taxon>Bacteroidota</taxon>
        <taxon>Cytophagia</taxon>
        <taxon>Cytophagales</taxon>
        <taxon>Persicobacteraceae</taxon>
        <taxon>Fulvitalea</taxon>
    </lineage>
</organism>
<dbReference type="EMBL" id="AP025314">
    <property type="protein sequence ID" value="BDD08116.1"/>
    <property type="molecule type" value="Genomic_DNA"/>
</dbReference>
<dbReference type="GO" id="GO:0006364">
    <property type="term" value="P:rRNA processing"/>
    <property type="evidence" value="ECO:0007669"/>
    <property type="project" value="UniProtKB-KW"/>
</dbReference>
<keyword evidence="3 8" id="KW-0489">Methyltransferase</keyword>
<evidence type="ECO:0000313" key="9">
    <source>
        <dbReference type="Proteomes" id="UP001348817"/>
    </source>
</evidence>
<dbReference type="PANTHER" id="PTHR46111:SF2">
    <property type="entry name" value="SAM-DEPENDENT METHYLTRANSFERASE"/>
    <property type="match status" value="1"/>
</dbReference>
<dbReference type="GO" id="GO:0008168">
    <property type="term" value="F:methyltransferase activity"/>
    <property type="evidence" value="ECO:0007669"/>
    <property type="project" value="UniProtKB-KW"/>
</dbReference>
<dbReference type="RefSeq" id="WP_338393392.1">
    <property type="nucleotide sequence ID" value="NZ_AP025314.1"/>
</dbReference>
<evidence type="ECO:0000256" key="6">
    <source>
        <dbReference type="SAM" id="Phobius"/>
    </source>
</evidence>
<feature type="domain" description="Tetrapyrrole methylase" evidence="7">
    <location>
        <begin position="76"/>
        <end position="214"/>
    </location>
</feature>
<keyword evidence="2" id="KW-0698">rRNA processing</keyword>
<reference evidence="8 9" key="1">
    <citation type="submission" date="2021-12" db="EMBL/GenBank/DDBJ databases">
        <title>Genome sequencing of bacteria with rrn-lacking chromosome and rrn-plasmid.</title>
        <authorList>
            <person name="Anda M."/>
            <person name="Iwasaki W."/>
        </authorList>
    </citation>
    <scope>NUCLEOTIDE SEQUENCE [LARGE SCALE GENOMIC DNA]</scope>
    <source>
        <strain evidence="8 9">DSM 100852</strain>
    </source>
</reference>
<keyword evidence="5" id="KW-0949">S-adenosyl-L-methionine</keyword>
<dbReference type="InterPro" id="IPR014777">
    <property type="entry name" value="4pyrrole_Mease_sub1"/>
</dbReference>
<dbReference type="CDD" id="cd11649">
    <property type="entry name" value="RsmI_like"/>
    <property type="match status" value="1"/>
</dbReference>
<evidence type="ECO:0000259" key="7">
    <source>
        <dbReference type="Pfam" id="PF00590"/>
    </source>
</evidence>
<dbReference type="KEGG" id="fax:FUAX_05480"/>
<dbReference type="InterPro" id="IPR000878">
    <property type="entry name" value="4pyrrol_Mease"/>
</dbReference>
<name>A0AAU9CH68_9BACT</name>
<proteinExistence type="predicted"/>
<keyword evidence="9" id="KW-1185">Reference proteome</keyword>
<evidence type="ECO:0000256" key="2">
    <source>
        <dbReference type="ARBA" id="ARBA00022552"/>
    </source>
</evidence>
<evidence type="ECO:0000256" key="5">
    <source>
        <dbReference type="ARBA" id="ARBA00022691"/>
    </source>
</evidence>
<evidence type="ECO:0000313" key="8">
    <source>
        <dbReference type="EMBL" id="BDD08116.1"/>
    </source>
</evidence>
<dbReference type="InterPro" id="IPR008189">
    <property type="entry name" value="rRNA_ssu_MeTfrase_I"/>
</dbReference>
<keyword evidence="6" id="KW-0472">Membrane</keyword>
<sequence>MGTVYMIPNVIAGGTADQVIAPQVREILPKLKYFLVEDVRTARRYISSLKLGIRIEDLVFEKVDKKTGPAEIGHLMRPVLEGKDVGVISESGCPGVADPGAAVAAFAHGKGIKVVPMVGPSSLLLALMASGFNGQSFAFIGYLPIDKAQRRKRIIAVEKKSEEENQTQIFIETPYRNEALLGALLRNLKPSTKLCIARDVTGEEEFVVTKSVGEWKKSAPELKKVPTVFLVQGQFNKKKG</sequence>
<keyword evidence="6" id="KW-1133">Transmembrane helix</keyword>
<keyword evidence="4" id="KW-0808">Transferase</keyword>
<keyword evidence="1" id="KW-0963">Cytoplasm</keyword>
<dbReference type="Gene3D" id="3.30.950.10">
    <property type="entry name" value="Methyltransferase, Cobalt-precorrin-4 Transmethylase, Domain 2"/>
    <property type="match status" value="1"/>
</dbReference>
<keyword evidence="6" id="KW-0812">Transmembrane</keyword>
<feature type="transmembrane region" description="Helical" evidence="6">
    <location>
        <begin position="123"/>
        <end position="145"/>
    </location>
</feature>
<dbReference type="AlphaFoldDB" id="A0AAU9CH68"/>
<dbReference type="Pfam" id="PF00590">
    <property type="entry name" value="TP_methylase"/>
    <property type="match status" value="1"/>
</dbReference>
<dbReference type="PANTHER" id="PTHR46111">
    <property type="entry name" value="RIBOSOMAL RNA SMALL SUBUNIT METHYLTRANSFERASE I"/>
    <property type="match status" value="1"/>
</dbReference>
<dbReference type="SUPFAM" id="SSF53790">
    <property type="entry name" value="Tetrapyrrole methylase"/>
    <property type="match status" value="1"/>
</dbReference>
<dbReference type="InterPro" id="IPR014776">
    <property type="entry name" value="4pyrrole_Mease_sub2"/>
</dbReference>
<protein>
    <submittedName>
        <fullName evidence="8">S-adenosylmethionine-dependent methyltransferase</fullName>
    </submittedName>
</protein>
<accession>A0AAU9CH68</accession>
<dbReference type="InterPro" id="IPR035996">
    <property type="entry name" value="4pyrrol_Methylase_sf"/>
</dbReference>
<dbReference type="Proteomes" id="UP001348817">
    <property type="component" value="Chromosome"/>
</dbReference>
<evidence type="ECO:0000256" key="1">
    <source>
        <dbReference type="ARBA" id="ARBA00022490"/>
    </source>
</evidence>